<comment type="similarity">
    <text evidence="6">Belongs to the NhaA Na(+)/H(+) (TC 2.A.33) antiporter family.</text>
</comment>
<name>A0A2K8Z678_9BACT</name>
<feature type="transmembrane region" description="Helical" evidence="6">
    <location>
        <begin position="28"/>
        <end position="49"/>
    </location>
</feature>
<comment type="subcellular location">
    <subcellularLocation>
        <location evidence="1">Cell inner membrane</location>
        <topology evidence="1">Multi-pass membrane protein</topology>
    </subcellularLocation>
    <subcellularLocation>
        <location evidence="6">Cell membrane</location>
        <topology evidence="6">Multi-pass membrane protein</topology>
    </subcellularLocation>
</comment>
<comment type="catalytic activity">
    <reaction evidence="6">
        <text>Na(+)(in) + 2 H(+)(out) = Na(+)(out) + 2 H(+)(in)</text>
        <dbReference type="Rhea" id="RHEA:29251"/>
        <dbReference type="ChEBI" id="CHEBI:15378"/>
        <dbReference type="ChEBI" id="CHEBI:29101"/>
    </reaction>
</comment>
<dbReference type="InterPro" id="IPR023171">
    <property type="entry name" value="Na/H_antiporter_dom_sf"/>
</dbReference>
<dbReference type="PANTHER" id="PTHR30341:SF0">
    <property type="entry name" value="NA(+)_H(+) ANTIPORTER NHAA"/>
    <property type="match status" value="1"/>
</dbReference>
<reference evidence="7 8" key="1">
    <citation type="submission" date="2017-11" db="EMBL/GenBank/DDBJ databases">
        <title>Taxonomic description and genome sequences of Spirosoma HA7 sp. nov., isolated from pollen microhabitat of Corylus avellana.</title>
        <authorList>
            <person name="Ambika Manirajan B."/>
            <person name="Suarez C."/>
            <person name="Ratering S."/>
            <person name="Geissler-Plaum R."/>
            <person name="Cardinale M."/>
            <person name="Sylvia S."/>
        </authorList>
    </citation>
    <scope>NUCLEOTIDE SEQUENCE [LARGE SCALE GENOMIC DNA]</scope>
    <source>
        <strain evidence="7 8">HA7</strain>
    </source>
</reference>
<evidence type="ECO:0000256" key="4">
    <source>
        <dbReference type="ARBA" id="ARBA00022989"/>
    </source>
</evidence>
<feature type="transmembrane region" description="Helical" evidence="6">
    <location>
        <begin position="290"/>
        <end position="312"/>
    </location>
</feature>
<feature type="transmembrane region" description="Helical" evidence="6">
    <location>
        <begin position="324"/>
        <end position="348"/>
    </location>
</feature>
<keyword evidence="5 6" id="KW-0472">Membrane</keyword>
<protein>
    <recommendedName>
        <fullName evidence="6">Na(+)/H(+) antiporter NhaA</fullName>
    </recommendedName>
    <alternativeName>
        <fullName evidence="6">Sodium/proton antiporter NhaA</fullName>
    </alternativeName>
</protein>
<keyword evidence="6" id="KW-0406">Ion transport</keyword>
<feature type="transmembrane region" description="Helical" evidence="6">
    <location>
        <begin position="264"/>
        <end position="284"/>
    </location>
</feature>
<evidence type="ECO:0000313" key="7">
    <source>
        <dbReference type="EMBL" id="AUD05375.1"/>
    </source>
</evidence>
<evidence type="ECO:0000256" key="3">
    <source>
        <dbReference type="ARBA" id="ARBA00022692"/>
    </source>
</evidence>
<keyword evidence="6" id="KW-0739">Sodium transport</keyword>
<feature type="transmembrane region" description="Helical" evidence="6">
    <location>
        <begin position="160"/>
        <end position="181"/>
    </location>
</feature>
<keyword evidence="6" id="KW-0813">Transport</keyword>
<dbReference type="Proteomes" id="UP000232883">
    <property type="component" value="Chromosome"/>
</dbReference>
<dbReference type="GO" id="GO:0015385">
    <property type="term" value="F:sodium:proton antiporter activity"/>
    <property type="evidence" value="ECO:0007669"/>
    <property type="project" value="UniProtKB-UniRule"/>
</dbReference>
<dbReference type="PANTHER" id="PTHR30341">
    <property type="entry name" value="SODIUM ION/PROTON ANTIPORTER NHAA-RELATED"/>
    <property type="match status" value="1"/>
</dbReference>
<dbReference type="HAMAP" id="MF_01844">
    <property type="entry name" value="NhaA"/>
    <property type="match status" value="1"/>
</dbReference>
<dbReference type="OrthoDB" id="9808135at2"/>
<dbReference type="KEGG" id="spir:CWM47_28090"/>
<feature type="transmembrane region" description="Helical" evidence="6">
    <location>
        <begin position="98"/>
        <end position="120"/>
    </location>
</feature>
<dbReference type="NCBIfam" id="TIGR00773">
    <property type="entry name" value="NhaA"/>
    <property type="match status" value="1"/>
</dbReference>
<keyword evidence="4 6" id="KW-1133">Transmembrane helix</keyword>
<feature type="transmembrane region" description="Helical" evidence="6">
    <location>
        <begin position="187"/>
        <end position="203"/>
    </location>
</feature>
<feature type="transmembrane region" description="Helical" evidence="6">
    <location>
        <begin position="132"/>
        <end position="151"/>
    </location>
</feature>
<proteinExistence type="inferred from homology"/>
<organism evidence="7 8">
    <name type="scientific">Spirosoma pollinicola</name>
    <dbReference type="NCBI Taxonomy" id="2057025"/>
    <lineage>
        <taxon>Bacteria</taxon>
        <taxon>Pseudomonadati</taxon>
        <taxon>Bacteroidota</taxon>
        <taxon>Cytophagia</taxon>
        <taxon>Cytophagales</taxon>
        <taxon>Cytophagaceae</taxon>
        <taxon>Spirosoma</taxon>
    </lineage>
</organism>
<feature type="transmembrane region" description="Helical" evidence="6">
    <location>
        <begin position="354"/>
        <end position="378"/>
    </location>
</feature>
<sequence length="388" mass="41942">MPFPETYPNWWVHRWFDQLNRNGQLSGLILLLATVCSMLVANSSVGLGYLHFWEMPIGFSWLTLPVEQWINDGLMAIFFFLVGIEIKRELLVGELSDLSRSILPIGAALGGILVPGLIYLSLNADTDAAGGWAIPAATDIAFSLAILSLLGKRVPVSLKVFLAALAIIDDSGAIFIIAFFYTKSLQAPYLLASVGLLGLLIVFNRCNLSLLWPYLMVGFGLWFCVLQSGVHATLAGVLLASVMPLNRITSLVDRLHFTVNYGILPLFALTNTAITLTSDAFAMFTQPVGLGVLLGLIIGKPLGVLFTCFSLIKSRLARLPAGATWPQLVGVGFLAGIGFTISVFVATLSFKEMYFLNLAKLATLTGSLVSGLLGLLMLRLTTKKAQQV</sequence>
<evidence type="ECO:0000256" key="6">
    <source>
        <dbReference type="HAMAP-Rule" id="MF_01844"/>
    </source>
</evidence>
<evidence type="ECO:0000313" key="8">
    <source>
        <dbReference type="Proteomes" id="UP000232883"/>
    </source>
</evidence>
<dbReference type="Pfam" id="PF06965">
    <property type="entry name" value="Na_H_antiport_1"/>
    <property type="match status" value="1"/>
</dbReference>
<evidence type="ECO:0000256" key="2">
    <source>
        <dbReference type="ARBA" id="ARBA00022475"/>
    </source>
</evidence>
<keyword evidence="8" id="KW-1185">Reference proteome</keyword>
<keyword evidence="3 6" id="KW-0812">Transmembrane</keyword>
<dbReference type="Gene3D" id="1.20.1530.10">
    <property type="entry name" value="Na+/H+ antiporter like domain"/>
    <property type="match status" value="1"/>
</dbReference>
<accession>A0A2K8Z678</accession>
<dbReference type="GO" id="GO:0006885">
    <property type="term" value="P:regulation of pH"/>
    <property type="evidence" value="ECO:0007669"/>
    <property type="project" value="UniProtKB-UniRule"/>
</dbReference>
<gene>
    <name evidence="6 7" type="primary">nhaA</name>
    <name evidence="7" type="ORF">CWM47_28090</name>
</gene>
<comment type="function">
    <text evidence="6">Na(+)/H(+) antiporter that extrudes sodium in exchange for external protons.</text>
</comment>
<dbReference type="AlphaFoldDB" id="A0A2K8Z678"/>
<keyword evidence="2 6" id="KW-1003">Cell membrane</keyword>
<dbReference type="EMBL" id="CP025096">
    <property type="protein sequence ID" value="AUD05375.1"/>
    <property type="molecule type" value="Genomic_DNA"/>
</dbReference>
<evidence type="ECO:0000256" key="5">
    <source>
        <dbReference type="ARBA" id="ARBA00023136"/>
    </source>
</evidence>
<dbReference type="InterPro" id="IPR004670">
    <property type="entry name" value="NhaA"/>
</dbReference>
<keyword evidence="6" id="KW-0050">Antiport</keyword>
<dbReference type="GO" id="GO:0005886">
    <property type="term" value="C:plasma membrane"/>
    <property type="evidence" value="ECO:0007669"/>
    <property type="project" value="UniProtKB-SubCell"/>
</dbReference>
<dbReference type="RefSeq" id="WP_100991935.1">
    <property type="nucleotide sequence ID" value="NZ_CP025096.1"/>
</dbReference>
<feature type="transmembrane region" description="Helical" evidence="6">
    <location>
        <begin position="69"/>
        <end position="86"/>
    </location>
</feature>
<keyword evidence="6" id="KW-0915">Sodium</keyword>
<evidence type="ECO:0000256" key="1">
    <source>
        <dbReference type="ARBA" id="ARBA00004429"/>
    </source>
</evidence>